<gene>
    <name evidence="1" type="ORF">E2562_037744</name>
</gene>
<comment type="caution">
    <text evidence="1">The sequence shown here is derived from an EMBL/GenBank/DDBJ whole genome shotgun (WGS) entry which is preliminary data.</text>
</comment>
<protein>
    <submittedName>
        <fullName evidence="1">Uncharacterized protein</fullName>
    </submittedName>
</protein>
<evidence type="ECO:0000313" key="1">
    <source>
        <dbReference type="EMBL" id="KAF0894249.1"/>
    </source>
</evidence>
<keyword evidence="2" id="KW-1185">Reference proteome</keyword>
<accession>A0A6G1C1Y4</accession>
<proteinExistence type="predicted"/>
<sequence>MERHASRIGCDELGARSTVRVGRRVGEGCASWSPAAWENRQHRRYGGAEERRPRVAPHGVHRRGGDVAWRYAGALARE</sequence>
<evidence type="ECO:0000313" key="2">
    <source>
        <dbReference type="Proteomes" id="UP000479710"/>
    </source>
</evidence>
<name>A0A6G1C1Y4_9ORYZ</name>
<dbReference type="AlphaFoldDB" id="A0A6G1C1Y4"/>
<dbReference type="Proteomes" id="UP000479710">
    <property type="component" value="Unassembled WGS sequence"/>
</dbReference>
<dbReference type="EMBL" id="SPHZ02000011">
    <property type="protein sequence ID" value="KAF0894249.1"/>
    <property type="molecule type" value="Genomic_DNA"/>
</dbReference>
<organism evidence="1 2">
    <name type="scientific">Oryza meyeriana var. granulata</name>
    <dbReference type="NCBI Taxonomy" id="110450"/>
    <lineage>
        <taxon>Eukaryota</taxon>
        <taxon>Viridiplantae</taxon>
        <taxon>Streptophyta</taxon>
        <taxon>Embryophyta</taxon>
        <taxon>Tracheophyta</taxon>
        <taxon>Spermatophyta</taxon>
        <taxon>Magnoliopsida</taxon>
        <taxon>Liliopsida</taxon>
        <taxon>Poales</taxon>
        <taxon>Poaceae</taxon>
        <taxon>BOP clade</taxon>
        <taxon>Oryzoideae</taxon>
        <taxon>Oryzeae</taxon>
        <taxon>Oryzinae</taxon>
        <taxon>Oryza</taxon>
        <taxon>Oryza meyeriana</taxon>
    </lineage>
</organism>
<reference evidence="1 2" key="1">
    <citation type="submission" date="2019-11" db="EMBL/GenBank/DDBJ databases">
        <title>Whole genome sequence of Oryza granulata.</title>
        <authorList>
            <person name="Li W."/>
        </authorList>
    </citation>
    <scope>NUCLEOTIDE SEQUENCE [LARGE SCALE GENOMIC DNA]</scope>
    <source>
        <strain evidence="2">cv. Menghai</strain>
        <tissue evidence="1">Leaf</tissue>
    </source>
</reference>